<evidence type="ECO:0000313" key="2">
    <source>
        <dbReference type="EMBL" id="MCP1335322.1"/>
    </source>
</evidence>
<comment type="caution">
    <text evidence="2">The sequence shown here is derived from an EMBL/GenBank/DDBJ whole genome shotgun (WGS) entry which is preliminary data.</text>
</comment>
<sequence length="383" mass="40537">MAHSLRGKAAVVGVGLANRPEAPGRNAIELLAEASINALDDAGLTLSDVDGLFTGSAFHYMPTLSAAEYLGIRPTYSDGSMVGGSSFVMHLLNAAMALEAGLCNVALICYGSNQRTIGGRLVSMSEPQVYEAPYRPRYPVSAYALAASRHMYEYGTTREQLAEVAVAARKWAQLNPEAFARDPLTIEDVLNARPISDPFTKYDCCLVTDGGAAVVMVRSDRAKDMKQKPAYLLGAAGAHWHRQISMMPDMTVTAASESGPRAFEMAGLKPSDMDVLELYDAFTINTILFLEDLGFCKKGEGGAFVSGGRIAPGGELPVNTNGGGLSCVHPGMYGLYTVIEAVRQLRGTCGERQIAGAKTALAHGNGGTLSSQVTSILGTEETL</sequence>
<dbReference type="Pfam" id="PF22691">
    <property type="entry name" value="Thiolase_C_1"/>
    <property type="match status" value="1"/>
</dbReference>
<dbReference type="Proteomes" id="UP001055804">
    <property type="component" value="Unassembled WGS sequence"/>
</dbReference>
<dbReference type="NCBIfam" id="NF004811">
    <property type="entry name" value="PRK06158.1"/>
    <property type="match status" value="1"/>
</dbReference>
<dbReference type="InterPro" id="IPR002155">
    <property type="entry name" value="Thiolase"/>
</dbReference>
<dbReference type="CDD" id="cd00829">
    <property type="entry name" value="SCP-x_thiolase"/>
    <property type="match status" value="1"/>
</dbReference>
<protein>
    <submittedName>
        <fullName evidence="2">Thiolase</fullName>
    </submittedName>
</protein>
<dbReference type="SUPFAM" id="SSF53901">
    <property type="entry name" value="Thiolase-like"/>
    <property type="match status" value="2"/>
</dbReference>
<dbReference type="InterPro" id="IPR016039">
    <property type="entry name" value="Thiolase-like"/>
</dbReference>
<dbReference type="EMBL" id="JAMZFT010000001">
    <property type="protein sequence ID" value="MCP1335322.1"/>
    <property type="molecule type" value="Genomic_DNA"/>
</dbReference>
<dbReference type="AlphaFoldDB" id="A0A9J6PGU9"/>
<dbReference type="RefSeq" id="WP_269331269.1">
    <property type="nucleotide sequence ID" value="NZ_JAMZFT010000001.1"/>
</dbReference>
<name>A0A9J6PGU9_9PROT</name>
<accession>A0A9J6PGU9</accession>
<keyword evidence="3" id="KW-1185">Reference proteome</keyword>
<dbReference type="PIRSF" id="PIRSF000429">
    <property type="entry name" value="Ac-CoA_Ac_transf"/>
    <property type="match status" value="1"/>
</dbReference>
<dbReference type="Gene3D" id="3.40.47.10">
    <property type="match status" value="1"/>
</dbReference>
<evidence type="ECO:0000259" key="1">
    <source>
        <dbReference type="Pfam" id="PF22691"/>
    </source>
</evidence>
<organism evidence="2 3">
    <name type="scientific">Futiania mangrovi</name>
    <dbReference type="NCBI Taxonomy" id="2959716"/>
    <lineage>
        <taxon>Bacteria</taxon>
        <taxon>Pseudomonadati</taxon>
        <taxon>Pseudomonadota</taxon>
        <taxon>Alphaproteobacteria</taxon>
        <taxon>Futianiales</taxon>
        <taxon>Futianiaceae</taxon>
        <taxon>Futiania</taxon>
    </lineage>
</organism>
<proteinExistence type="predicted"/>
<dbReference type="InterPro" id="IPR055140">
    <property type="entry name" value="Thiolase_C_2"/>
</dbReference>
<evidence type="ECO:0000313" key="3">
    <source>
        <dbReference type="Proteomes" id="UP001055804"/>
    </source>
</evidence>
<dbReference type="GO" id="GO:0003988">
    <property type="term" value="F:acetyl-CoA C-acyltransferase activity"/>
    <property type="evidence" value="ECO:0007669"/>
    <property type="project" value="UniProtKB-ARBA"/>
</dbReference>
<feature type="domain" description="Thiolase C-terminal" evidence="1">
    <location>
        <begin position="237"/>
        <end position="379"/>
    </location>
</feature>
<dbReference type="PANTHER" id="PTHR42870:SF1">
    <property type="entry name" value="NON-SPECIFIC LIPID-TRANSFER PROTEIN-LIKE 2"/>
    <property type="match status" value="1"/>
</dbReference>
<gene>
    <name evidence="2" type="ORF">NJQ99_02770</name>
</gene>
<reference evidence="2" key="1">
    <citation type="submission" date="2022-06" db="EMBL/GenBank/DDBJ databases">
        <title>Isolation and Genomics of Futiania mangrovii gen. nov., sp. nov., a Rare and Metabolically-versatile member in the Class Alphaproteobacteria.</title>
        <authorList>
            <person name="Liu L."/>
            <person name="Huang W.-C."/>
            <person name="Pan J."/>
            <person name="Li J."/>
            <person name="Huang Y."/>
            <person name="Du H."/>
            <person name="Liu Y."/>
            <person name="Li M."/>
        </authorList>
    </citation>
    <scope>NUCLEOTIDE SEQUENCE</scope>
    <source>
        <strain evidence="2">FT118</strain>
    </source>
</reference>
<dbReference type="PANTHER" id="PTHR42870">
    <property type="entry name" value="ACETYL-COA C-ACETYLTRANSFERASE"/>
    <property type="match status" value="1"/>
</dbReference>